<feature type="signal peptide" evidence="1">
    <location>
        <begin position="1"/>
        <end position="21"/>
    </location>
</feature>
<feature type="chain" id="PRO_5046678965" description="DUF5689 domain-containing protein" evidence="1">
    <location>
        <begin position="22"/>
        <end position="298"/>
    </location>
</feature>
<accession>A0ABX2AMW1</accession>
<comment type="caution">
    <text evidence="3">The sequence shown here is derived from an EMBL/GenBank/DDBJ whole genome shotgun (WGS) entry which is preliminary data.</text>
</comment>
<feature type="domain" description="DUF5689" evidence="2">
    <location>
        <begin position="51"/>
        <end position="293"/>
    </location>
</feature>
<name>A0ABX2AMW1_9BACT</name>
<dbReference type="PROSITE" id="PS51257">
    <property type="entry name" value="PROKAR_LIPOPROTEIN"/>
    <property type="match status" value="1"/>
</dbReference>
<sequence>MKKIKYILTAFVCTVLAGCMGGEDYGFDTDWNAPDTKNAYGNNSIEEDANKLISIKELKSLYAATLKNQHDTARIKEDVQIKVRVTGNDIEGNIYNQISVKDETGAILICIGQGGLYSYLPVGQEILVNLKDLYIGCYGFQPQIGMPYTSKSKSGNIRTTPNRIARSLWHQHFKLLGTADASKVEPEVFDLSKVSDKNYIEENNGKLMTVKNVRIGNADGVNVFCPDTDEVREYGNGKSWAIQGYSENQFVMRTSLYADFAGVVMPQGNVNITGIFTRYGTTWQVLLREYSDIQEVTE</sequence>
<evidence type="ECO:0000313" key="3">
    <source>
        <dbReference type="EMBL" id="NPD91372.1"/>
    </source>
</evidence>
<evidence type="ECO:0000259" key="2">
    <source>
        <dbReference type="Pfam" id="PF18942"/>
    </source>
</evidence>
<dbReference type="EMBL" id="JABKKF010000002">
    <property type="protein sequence ID" value="NPD91372.1"/>
    <property type="molecule type" value="Genomic_DNA"/>
</dbReference>
<dbReference type="RefSeq" id="WP_172273746.1">
    <property type="nucleotide sequence ID" value="NZ_CASGMU010000002.1"/>
</dbReference>
<proteinExistence type="predicted"/>
<evidence type="ECO:0000256" key="1">
    <source>
        <dbReference type="SAM" id="SignalP"/>
    </source>
</evidence>
<gene>
    <name evidence="3" type="ORF">HPS56_03235</name>
</gene>
<dbReference type="Pfam" id="PF18942">
    <property type="entry name" value="DUF5689"/>
    <property type="match status" value="1"/>
</dbReference>
<keyword evidence="4" id="KW-1185">Reference proteome</keyword>
<dbReference type="Proteomes" id="UP000714420">
    <property type="component" value="Unassembled WGS sequence"/>
</dbReference>
<keyword evidence="1" id="KW-0732">Signal</keyword>
<dbReference type="InterPro" id="IPR043744">
    <property type="entry name" value="DUF5689"/>
</dbReference>
<organism evidence="3 4">
    <name type="scientific">Xylanibacter muris</name>
    <dbReference type="NCBI Taxonomy" id="2736290"/>
    <lineage>
        <taxon>Bacteria</taxon>
        <taxon>Pseudomonadati</taxon>
        <taxon>Bacteroidota</taxon>
        <taxon>Bacteroidia</taxon>
        <taxon>Bacteroidales</taxon>
        <taxon>Prevotellaceae</taxon>
        <taxon>Xylanibacter</taxon>
    </lineage>
</organism>
<protein>
    <recommendedName>
        <fullName evidence="2">DUF5689 domain-containing protein</fullName>
    </recommendedName>
</protein>
<reference evidence="3 4" key="1">
    <citation type="submission" date="2020-05" db="EMBL/GenBank/DDBJ databases">
        <title>Distinct polysaccharide utilization as determinants for interspecies competition between intestinal Prevotella spp.</title>
        <authorList>
            <person name="Galvez E.J.C."/>
            <person name="Iljazovic A."/>
            <person name="Strowig T."/>
        </authorList>
    </citation>
    <scope>NUCLEOTIDE SEQUENCE [LARGE SCALE GENOMIC DNA]</scope>
    <source>
        <strain evidence="3 4">PMUR</strain>
    </source>
</reference>
<evidence type="ECO:0000313" key="4">
    <source>
        <dbReference type="Proteomes" id="UP000714420"/>
    </source>
</evidence>